<comment type="similarity">
    <text evidence="1">Belongs to the sigma-70 factor family. ECF subfamily.</text>
</comment>
<protein>
    <submittedName>
        <fullName evidence="8">Sigma-70 family RNA polymerase sigma factor</fullName>
    </submittedName>
</protein>
<dbReference type="PANTHER" id="PTHR43133:SF8">
    <property type="entry name" value="RNA POLYMERASE SIGMA FACTOR HI_1459-RELATED"/>
    <property type="match status" value="1"/>
</dbReference>
<keyword evidence="4" id="KW-0238">DNA-binding</keyword>
<accession>A0A413R6I9</accession>
<comment type="caution">
    <text evidence="8">The sequence shown here is derived from an EMBL/GenBank/DDBJ whole genome shotgun (WGS) entry which is preliminary data.</text>
</comment>
<evidence type="ECO:0000259" key="7">
    <source>
        <dbReference type="Pfam" id="PF08281"/>
    </source>
</evidence>
<feature type="domain" description="RNA polymerase sigma-70 region 2" evidence="6">
    <location>
        <begin position="21"/>
        <end position="88"/>
    </location>
</feature>
<keyword evidence="5" id="KW-0804">Transcription</keyword>
<dbReference type="PANTHER" id="PTHR43133">
    <property type="entry name" value="RNA POLYMERASE ECF-TYPE SIGMA FACTO"/>
    <property type="match status" value="1"/>
</dbReference>
<dbReference type="SUPFAM" id="SSF88659">
    <property type="entry name" value="Sigma3 and sigma4 domains of RNA polymerase sigma factors"/>
    <property type="match status" value="1"/>
</dbReference>
<sequence length="184" mass="22130">MLAIIEEIRNEDEKSILSDWYKKYNRIMRKKAYDIIGDYHTANDMVNEAFIKIIQNFEKINKLNCHARSYYFVITIRSVCIDYLRKNKIKSKYLDEYVTEEQVINTNMSEKRHINEFEKSEMYIDLSNALLKMSERDKELLTYRYTMEMSSKEISQITGIKESNVNSYIRRAREKLLKIFNGEV</sequence>
<evidence type="ECO:0000256" key="1">
    <source>
        <dbReference type="ARBA" id="ARBA00010641"/>
    </source>
</evidence>
<dbReference type="Pfam" id="PF08281">
    <property type="entry name" value="Sigma70_r4_2"/>
    <property type="match status" value="1"/>
</dbReference>
<dbReference type="Gene3D" id="1.10.1740.10">
    <property type="match status" value="1"/>
</dbReference>
<reference evidence="8 9" key="1">
    <citation type="submission" date="2018-08" db="EMBL/GenBank/DDBJ databases">
        <title>A genome reference for cultivated species of the human gut microbiota.</title>
        <authorList>
            <person name="Zou Y."/>
            <person name="Xue W."/>
            <person name="Luo G."/>
        </authorList>
    </citation>
    <scope>NUCLEOTIDE SEQUENCE [LARGE SCALE GENOMIC DNA]</scope>
    <source>
        <strain evidence="8 9">AM44-11BH</strain>
    </source>
</reference>
<keyword evidence="9" id="KW-1185">Reference proteome</keyword>
<dbReference type="InterPro" id="IPR013249">
    <property type="entry name" value="RNA_pol_sigma70_r4_t2"/>
</dbReference>
<dbReference type="InterPro" id="IPR039425">
    <property type="entry name" value="RNA_pol_sigma-70-like"/>
</dbReference>
<dbReference type="Pfam" id="PF04542">
    <property type="entry name" value="Sigma70_r2"/>
    <property type="match status" value="1"/>
</dbReference>
<dbReference type="SUPFAM" id="SSF88946">
    <property type="entry name" value="Sigma2 domain of RNA polymerase sigma factors"/>
    <property type="match status" value="1"/>
</dbReference>
<dbReference type="InterPro" id="IPR013325">
    <property type="entry name" value="RNA_pol_sigma_r2"/>
</dbReference>
<gene>
    <name evidence="8" type="ORF">DW944_08405</name>
</gene>
<evidence type="ECO:0000313" key="9">
    <source>
        <dbReference type="Proteomes" id="UP000284779"/>
    </source>
</evidence>
<keyword evidence="3" id="KW-0731">Sigma factor</keyword>
<keyword evidence="2" id="KW-0805">Transcription regulation</keyword>
<dbReference type="EMBL" id="QSFD01000008">
    <property type="protein sequence ID" value="RHA17644.1"/>
    <property type="molecule type" value="Genomic_DNA"/>
</dbReference>
<dbReference type="CDD" id="cd06171">
    <property type="entry name" value="Sigma70_r4"/>
    <property type="match status" value="1"/>
</dbReference>
<evidence type="ECO:0000256" key="3">
    <source>
        <dbReference type="ARBA" id="ARBA00023082"/>
    </source>
</evidence>
<dbReference type="NCBIfam" id="TIGR02937">
    <property type="entry name" value="sigma70-ECF"/>
    <property type="match status" value="1"/>
</dbReference>
<dbReference type="InterPro" id="IPR036388">
    <property type="entry name" value="WH-like_DNA-bd_sf"/>
</dbReference>
<dbReference type="Proteomes" id="UP000284779">
    <property type="component" value="Unassembled WGS sequence"/>
</dbReference>
<dbReference type="InterPro" id="IPR013324">
    <property type="entry name" value="RNA_pol_sigma_r3/r4-like"/>
</dbReference>
<evidence type="ECO:0000256" key="2">
    <source>
        <dbReference type="ARBA" id="ARBA00023015"/>
    </source>
</evidence>
<organism evidence="8 9">
    <name type="scientific">Eubacterium ventriosum</name>
    <dbReference type="NCBI Taxonomy" id="39496"/>
    <lineage>
        <taxon>Bacteria</taxon>
        <taxon>Bacillati</taxon>
        <taxon>Bacillota</taxon>
        <taxon>Clostridia</taxon>
        <taxon>Eubacteriales</taxon>
        <taxon>Eubacteriaceae</taxon>
        <taxon>Eubacterium</taxon>
    </lineage>
</organism>
<name>A0A413R6I9_9FIRM</name>
<dbReference type="InterPro" id="IPR007627">
    <property type="entry name" value="RNA_pol_sigma70_r2"/>
</dbReference>
<proteinExistence type="inferred from homology"/>
<dbReference type="GO" id="GO:0016987">
    <property type="term" value="F:sigma factor activity"/>
    <property type="evidence" value="ECO:0007669"/>
    <property type="project" value="UniProtKB-KW"/>
</dbReference>
<evidence type="ECO:0000313" key="8">
    <source>
        <dbReference type="EMBL" id="RHA17644.1"/>
    </source>
</evidence>
<evidence type="ECO:0000256" key="4">
    <source>
        <dbReference type="ARBA" id="ARBA00023125"/>
    </source>
</evidence>
<feature type="domain" description="RNA polymerase sigma factor 70 region 4 type 2" evidence="7">
    <location>
        <begin position="126"/>
        <end position="176"/>
    </location>
</feature>
<dbReference type="Gene3D" id="1.10.10.10">
    <property type="entry name" value="Winged helix-like DNA-binding domain superfamily/Winged helix DNA-binding domain"/>
    <property type="match status" value="1"/>
</dbReference>
<dbReference type="AlphaFoldDB" id="A0A413R6I9"/>
<dbReference type="GO" id="GO:0006352">
    <property type="term" value="P:DNA-templated transcription initiation"/>
    <property type="evidence" value="ECO:0007669"/>
    <property type="project" value="InterPro"/>
</dbReference>
<dbReference type="RefSeq" id="WP_117970914.1">
    <property type="nucleotide sequence ID" value="NZ_CATWJF010000023.1"/>
</dbReference>
<dbReference type="GO" id="GO:0003677">
    <property type="term" value="F:DNA binding"/>
    <property type="evidence" value="ECO:0007669"/>
    <property type="project" value="UniProtKB-KW"/>
</dbReference>
<evidence type="ECO:0000256" key="5">
    <source>
        <dbReference type="ARBA" id="ARBA00023163"/>
    </source>
</evidence>
<evidence type="ECO:0000259" key="6">
    <source>
        <dbReference type="Pfam" id="PF04542"/>
    </source>
</evidence>
<dbReference type="InterPro" id="IPR014284">
    <property type="entry name" value="RNA_pol_sigma-70_dom"/>
</dbReference>